<comment type="caution">
    <text evidence="2">The sequence shown here is derived from an EMBL/GenBank/DDBJ whole genome shotgun (WGS) entry which is preliminary data.</text>
</comment>
<gene>
    <name evidence="2" type="ORF">FJQ55_15370</name>
</gene>
<evidence type="ECO:0008006" key="4">
    <source>
        <dbReference type="Google" id="ProtNLM"/>
    </source>
</evidence>
<feature type="compositionally biased region" description="Basic and acidic residues" evidence="1">
    <location>
        <begin position="8"/>
        <end position="31"/>
    </location>
</feature>
<proteinExistence type="predicted"/>
<dbReference type="RefSeq" id="WP_062282435.1">
    <property type="nucleotide sequence ID" value="NZ_VFYP01000002.1"/>
</dbReference>
<dbReference type="EMBL" id="VFYP01000002">
    <property type="protein sequence ID" value="TPP07039.1"/>
    <property type="molecule type" value="Genomic_DNA"/>
</dbReference>
<reference evidence="2 3" key="1">
    <citation type="submission" date="2019-06" db="EMBL/GenBank/DDBJ databases">
        <title>Rhizobium sp. CL12 isolated from roots of soybean.</title>
        <authorList>
            <person name="Wang C."/>
        </authorList>
    </citation>
    <scope>NUCLEOTIDE SEQUENCE [LARGE SCALE GENOMIC DNA]</scope>
    <source>
        <strain evidence="2 3">CL12</strain>
    </source>
</reference>
<organism evidence="2 3">
    <name type="scientific">Rhizobium glycinendophyticum</name>
    <dbReference type="NCBI Taxonomy" id="2589807"/>
    <lineage>
        <taxon>Bacteria</taxon>
        <taxon>Pseudomonadati</taxon>
        <taxon>Pseudomonadota</taxon>
        <taxon>Alphaproteobacteria</taxon>
        <taxon>Hyphomicrobiales</taxon>
        <taxon>Rhizobiaceae</taxon>
        <taxon>Rhizobium/Agrobacterium group</taxon>
        <taxon>Rhizobium</taxon>
    </lineage>
</organism>
<dbReference type="Proteomes" id="UP000316429">
    <property type="component" value="Unassembled WGS sequence"/>
</dbReference>
<dbReference type="OrthoDB" id="9808866at2"/>
<accession>A0A504TXZ3</accession>
<dbReference type="AlphaFoldDB" id="A0A504TXZ3"/>
<keyword evidence="3" id="KW-1185">Reference proteome</keyword>
<name>A0A504TXZ3_9HYPH</name>
<evidence type="ECO:0000256" key="1">
    <source>
        <dbReference type="SAM" id="MobiDB-lite"/>
    </source>
</evidence>
<feature type="region of interest" description="Disordered" evidence="1">
    <location>
        <begin position="1"/>
        <end position="33"/>
    </location>
</feature>
<evidence type="ECO:0000313" key="3">
    <source>
        <dbReference type="Proteomes" id="UP000316429"/>
    </source>
</evidence>
<sequence>MSSANQTTDHEEIRRWIEEREGTPSRVKDSGEGGILRVDFGEQEENLEPMEWDDFFSVFEKSDLAFLHQDRTADGKLSRFSKFVSRS</sequence>
<protein>
    <recommendedName>
        <fullName evidence="4">1,4-alpha-glucan branching enzyme</fullName>
    </recommendedName>
</protein>
<evidence type="ECO:0000313" key="2">
    <source>
        <dbReference type="EMBL" id="TPP07039.1"/>
    </source>
</evidence>